<dbReference type="InterPro" id="IPR045548">
    <property type="entry name" value="bpX5"/>
</dbReference>
<reference evidence="2 3" key="1">
    <citation type="submission" date="2020-11" db="EMBL/GenBank/DDBJ databases">
        <title>Enhanced detection system for hospital associated transmission using whole genome sequencing surveillance.</title>
        <authorList>
            <person name="Harrison L.H."/>
            <person name="Van Tyne D."/>
            <person name="Marsh J.W."/>
            <person name="Griffith M.P."/>
            <person name="Snyder D.J."/>
            <person name="Cooper V.S."/>
            <person name="Mustapha M."/>
        </authorList>
    </citation>
    <scope>NUCLEOTIDE SEQUENCE [LARGE SCALE GENOMIC DNA]</scope>
    <source>
        <strain evidence="2 3">PR00075</strain>
    </source>
</reference>
<evidence type="ECO:0000259" key="1">
    <source>
        <dbReference type="Pfam" id="PF19921"/>
    </source>
</evidence>
<organism evidence="2 3">
    <name type="scientific">Proteus alimentorum</name>
    <dbReference type="NCBI Taxonomy" id="1973495"/>
    <lineage>
        <taxon>Bacteria</taxon>
        <taxon>Pseudomonadati</taxon>
        <taxon>Pseudomonadota</taxon>
        <taxon>Gammaproteobacteria</taxon>
        <taxon>Enterobacterales</taxon>
        <taxon>Morganellaceae</taxon>
        <taxon>Proteus</taxon>
    </lineage>
</organism>
<feature type="domain" description="MoxR-vWA-beta-propeller ternary system" evidence="1">
    <location>
        <begin position="7"/>
        <end position="137"/>
    </location>
</feature>
<dbReference type="Proteomes" id="UP000614721">
    <property type="component" value="Unassembled WGS sequence"/>
</dbReference>
<keyword evidence="3" id="KW-1185">Reference proteome</keyword>
<dbReference type="RefSeq" id="WP_196565919.1">
    <property type="nucleotide sequence ID" value="NZ_JADRYY010000002.1"/>
</dbReference>
<protein>
    <recommendedName>
        <fullName evidence="1">MoxR-vWA-beta-propeller ternary system domain-containing protein</fullName>
    </recommendedName>
</protein>
<accession>A0ABS0IUT1</accession>
<dbReference type="Pfam" id="PF19921">
    <property type="entry name" value="bpX5"/>
    <property type="match status" value="1"/>
</dbReference>
<gene>
    <name evidence="2" type="ORF">I4902_10795</name>
</gene>
<proteinExistence type="predicted"/>
<dbReference type="EMBL" id="JADSJP010000015">
    <property type="protein sequence ID" value="MBG2879758.1"/>
    <property type="molecule type" value="Genomic_DNA"/>
</dbReference>
<evidence type="ECO:0000313" key="2">
    <source>
        <dbReference type="EMBL" id="MBG2879758.1"/>
    </source>
</evidence>
<name>A0ABS0IUT1_9GAMM</name>
<evidence type="ECO:0000313" key="3">
    <source>
        <dbReference type="Proteomes" id="UP000614721"/>
    </source>
</evidence>
<comment type="caution">
    <text evidence="2">The sequence shown here is derived from an EMBL/GenBank/DDBJ whole genome shotgun (WGS) entry which is preliminary data.</text>
</comment>
<sequence length="142" mass="16192">MSLTFPLTWQPNATPPKPQGLFATGITAKQLIERIIQLPDVQQQRLKVITSQHRLIVLGKQADLPWAENITLIAPSTQTAKLWLPIHKQLLLPYVLVEQALVQHFKRQPLLLLPSPQTVIPLDNQWTLTPKLRDTLTQLCFE</sequence>